<keyword evidence="3" id="KW-1185">Reference proteome</keyword>
<evidence type="ECO:0000259" key="1">
    <source>
        <dbReference type="Pfam" id="PF18199"/>
    </source>
</evidence>
<dbReference type="PANTHER" id="PTHR46961:SF8">
    <property type="entry name" value="DYNEIN AXONEMAL HEAVY CHAIN 7"/>
    <property type="match status" value="1"/>
</dbReference>
<dbReference type="PANTHER" id="PTHR46961">
    <property type="entry name" value="DYNEIN HEAVY CHAIN 1, AXONEMAL-LIKE PROTEIN"/>
    <property type="match status" value="1"/>
</dbReference>
<protein>
    <recommendedName>
        <fullName evidence="1">Dynein heavy chain C-terminal domain-containing protein</fullName>
    </recommendedName>
</protein>
<feature type="domain" description="Dynein heavy chain C-terminal" evidence="1">
    <location>
        <begin position="9"/>
        <end position="59"/>
    </location>
</feature>
<gene>
    <name evidence="2" type="ORF">GOODEAATRI_001909</name>
</gene>
<dbReference type="InterPro" id="IPR043160">
    <property type="entry name" value="Dynein_C_barrel"/>
</dbReference>
<dbReference type="EMBL" id="JAHRIO010040043">
    <property type="protein sequence ID" value="MEQ2170595.1"/>
    <property type="molecule type" value="Genomic_DNA"/>
</dbReference>
<evidence type="ECO:0000313" key="2">
    <source>
        <dbReference type="EMBL" id="MEQ2170595.1"/>
    </source>
</evidence>
<dbReference type="InterPro" id="IPR041228">
    <property type="entry name" value="Dynein_C"/>
</dbReference>
<comment type="caution">
    <text evidence="2">The sequence shown here is derived from an EMBL/GenBank/DDBJ whole genome shotgun (WGS) entry which is preliminary data.</text>
</comment>
<dbReference type="Gene3D" id="3.10.490.20">
    <property type="match status" value="1"/>
</dbReference>
<reference evidence="2 3" key="1">
    <citation type="submission" date="2021-06" db="EMBL/GenBank/DDBJ databases">
        <authorList>
            <person name="Palmer J.M."/>
        </authorList>
    </citation>
    <scope>NUCLEOTIDE SEQUENCE [LARGE SCALE GENOMIC DNA]</scope>
    <source>
        <strain evidence="2 3">GA_2019</strain>
        <tissue evidence="2">Muscle</tissue>
    </source>
</reference>
<dbReference type="InterPro" id="IPR026983">
    <property type="entry name" value="DHC"/>
</dbReference>
<proteinExistence type="predicted"/>
<dbReference type="Pfam" id="PF18199">
    <property type="entry name" value="Dynein_C"/>
    <property type="match status" value="1"/>
</dbReference>
<organism evidence="2 3">
    <name type="scientific">Goodea atripinnis</name>
    <dbReference type="NCBI Taxonomy" id="208336"/>
    <lineage>
        <taxon>Eukaryota</taxon>
        <taxon>Metazoa</taxon>
        <taxon>Chordata</taxon>
        <taxon>Craniata</taxon>
        <taxon>Vertebrata</taxon>
        <taxon>Euteleostomi</taxon>
        <taxon>Actinopterygii</taxon>
        <taxon>Neopterygii</taxon>
        <taxon>Teleostei</taxon>
        <taxon>Neoteleostei</taxon>
        <taxon>Acanthomorphata</taxon>
        <taxon>Ovalentaria</taxon>
        <taxon>Atherinomorphae</taxon>
        <taxon>Cyprinodontiformes</taxon>
        <taxon>Goodeidae</taxon>
        <taxon>Goodea</taxon>
    </lineage>
</organism>
<sequence length="313" mass="34805">MKRQDVPQRMSYLAPVYKTSERRGTLSTTGHSTNYVIAMTLNSDVPAEHWIRRGVALLCQLSSNTHPAAPQKSGYMLGWRSEADGGGQAAVVLCASQTGSDEGAEEEEEQGVNITSSMMRYAKATAAALGQRRATTKAHAGQAVLLQREHVKVERTTLIHPDVHLLCPLLKAKVKHNAVLKDGNQQHDAEAGQQAHILQDEVSQVAALVFLAVPMKHFWKLWRTPRNQSEPESRRRGQSRSVPTYHIHQSHIKEHPSCDGKDPVGHIVRVLAHSCADHHAHISHEGRQQIVDDGLLHGHPSFQQNRKVTWKQK</sequence>
<evidence type="ECO:0000313" key="3">
    <source>
        <dbReference type="Proteomes" id="UP001476798"/>
    </source>
</evidence>
<name>A0ABV0NH45_9TELE</name>
<accession>A0ABV0NH45</accession>
<dbReference type="Proteomes" id="UP001476798">
    <property type="component" value="Unassembled WGS sequence"/>
</dbReference>